<dbReference type="PANTHER" id="PTHR24302">
    <property type="entry name" value="CYTOCHROME P450 FAMILY 3"/>
    <property type="match status" value="1"/>
</dbReference>
<dbReference type="Proteomes" id="UP001634394">
    <property type="component" value="Unassembled WGS sequence"/>
</dbReference>
<name>A0ABD3T6P8_SINWO</name>
<keyword evidence="12" id="KW-1133">Transmembrane helix</keyword>
<comment type="function">
    <text evidence="9">Cytochromes P450 are a group of heme-thiolate monooxygenases. They oxidize a variety of structurally unrelated compounds, including steroids, fatty acids, and xenobiotics.</text>
</comment>
<dbReference type="PRINTS" id="PR00463">
    <property type="entry name" value="EP450I"/>
</dbReference>
<dbReference type="InterPro" id="IPR036396">
    <property type="entry name" value="Cyt_P450_sf"/>
</dbReference>
<keyword evidence="7 11" id="KW-0560">Oxidoreductase</keyword>
<dbReference type="GO" id="GO:0005789">
    <property type="term" value="C:endoplasmic reticulum membrane"/>
    <property type="evidence" value="ECO:0007669"/>
    <property type="project" value="UniProtKB-SubCell"/>
</dbReference>
<evidence type="ECO:0000313" key="13">
    <source>
        <dbReference type="EMBL" id="KAL3832580.1"/>
    </source>
</evidence>
<comment type="similarity">
    <text evidence="3 11">Belongs to the cytochrome P450 family.</text>
</comment>
<evidence type="ECO:0000313" key="14">
    <source>
        <dbReference type="Proteomes" id="UP001634394"/>
    </source>
</evidence>
<evidence type="ECO:0000256" key="12">
    <source>
        <dbReference type="SAM" id="Phobius"/>
    </source>
</evidence>
<dbReference type="PROSITE" id="PS00086">
    <property type="entry name" value="CYTOCHROME_P450"/>
    <property type="match status" value="1"/>
</dbReference>
<evidence type="ECO:0000256" key="9">
    <source>
        <dbReference type="ARBA" id="ARBA00043906"/>
    </source>
</evidence>
<evidence type="ECO:0000256" key="6">
    <source>
        <dbReference type="ARBA" id="ARBA00022848"/>
    </source>
</evidence>
<keyword evidence="4 10" id="KW-0349">Heme</keyword>
<dbReference type="PANTHER" id="PTHR24302:SF15">
    <property type="entry name" value="FATTY-ACID PEROXYGENASE"/>
    <property type="match status" value="1"/>
</dbReference>
<keyword evidence="12" id="KW-0472">Membrane</keyword>
<keyword evidence="12" id="KW-0812">Transmembrane</keyword>
<feature type="binding site" description="axial binding residue" evidence="10">
    <location>
        <position position="455"/>
    </location>
    <ligand>
        <name>heme</name>
        <dbReference type="ChEBI" id="CHEBI:30413"/>
    </ligand>
    <ligandPart>
        <name>Fe</name>
        <dbReference type="ChEBI" id="CHEBI:18248"/>
    </ligandPart>
</feature>
<keyword evidence="6" id="KW-0492">Microsome</keyword>
<accession>A0ABD3T6P8</accession>
<sequence>MSMGCCFLWSIFTWVFWSFLIFLLILVIYDYLWCMSFGLTIPGPRQMPILGNLLQILRSGVYESELENTKKYGRVYSARAGGVYVINVSDLDLLKKILVKNFNNFTDRYGIEGAEPWPVNKSVFFLQGADWTRVRKIITPTFSSGKLKLMIPEINRCGAVLAKTLLKNALSKSSVDLKQLCGGFTMDVIASTAFGIQTNSLENPDDPFVILAQKVFCSDAFANPCVVLSVLFPRLAPLLTKLGLGFWPNDSVQFFVSRTKEIIEDRKKGINTGRVDFIQLLLNAEEEVQEENRESGSQSSSKRLDMGEILGQAFLFFIAGYDTTATLLTFFLYVMAVHPEIQEKLTEELDSVLGKEEPNYDNIHELKYLDQVVSETLRMYPPFLRQSRVANETLILDGYKFPKGIAVQLSVYQIHHDPEYYHDPEEFMPDRFSPEAQANAHPLSFLSFGYGPRNCIGMRLALMEAKIAIIHILRSVKIVPCAETEIPLKVNLNGSIIRAFKPVKVGVELRQ</sequence>
<dbReference type="GO" id="GO:0046872">
    <property type="term" value="F:metal ion binding"/>
    <property type="evidence" value="ECO:0007669"/>
    <property type="project" value="UniProtKB-KW"/>
</dbReference>
<evidence type="ECO:0000256" key="1">
    <source>
        <dbReference type="ARBA" id="ARBA00004174"/>
    </source>
</evidence>
<comment type="subcellular location">
    <subcellularLocation>
        <location evidence="2">Endoplasmic reticulum membrane</location>
        <topology evidence="2">Peripheral membrane protein</topology>
    </subcellularLocation>
    <subcellularLocation>
        <location evidence="1">Microsome membrane</location>
        <topology evidence="1">Peripheral membrane protein</topology>
    </subcellularLocation>
</comment>
<dbReference type="GO" id="GO:0004497">
    <property type="term" value="F:monooxygenase activity"/>
    <property type="evidence" value="ECO:0007669"/>
    <property type="project" value="UniProtKB-KW"/>
</dbReference>
<dbReference type="CDD" id="cd11055">
    <property type="entry name" value="CYP3A-like"/>
    <property type="match status" value="1"/>
</dbReference>
<evidence type="ECO:0000256" key="2">
    <source>
        <dbReference type="ARBA" id="ARBA00004406"/>
    </source>
</evidence>
<evidence type="ECO:0008006" key="15">
    <source>
        <dbReference type="Google" id="ProtNLM"/>
    </source>
</evidence>
<dbReference type="SUPFAM" id="SSF48264">
    <property type="entry name" value="Cytochrome P450"/>
    <property type="match status" value="1"/>
</dbReference>
<dbReference type="InterPro" id="IPR001128">
    <property type="entry name" value="Cyt_P450"/>
</dbReference>
<evidence type="ECO:0000256" key="3">
    <source>
        <dbReference type="ARBA" id="ARBA00010617"/>
    </source>
</evidence>
<reference evidence="13 14" key="1">
    <citation type="submission" date="2024-11" db="EMBL/GenBank/DDBJ databases">
        <title>Chromosome-level genome assembly of the freshwater bivalve Anodonta woodiana.</title>
        <authorList>
            <person name="Chen X."/>
        </authorList>
    </citation>
    <scope>NUCLEOTIDE SEQUENCE [LARGE SCALE GENOMIC DNA]</scope>
    <source>
        <strain evidence="13">MN2024</strain>
        <tissue evidence="13">Gills</tissue>
    </source>
</reference>
<evidence type="ECO:0000256" key="7">
    <source>
        <dbReference type="ARBA" id="ARBA00023002"/>
    </source>
</evidence>
<evidence type="ECO:0000256" key="8">
    <source>
        <dbReference type="ARBA" id="ARBA00023004"/>
    </source>
</evidence>
<evidence type="ECO:0000256" key="11">
    <source>
        <dbReference type="RuleBase" id="RU000461"/>
    </source>
</evidence>
<dbReference type="Gene3D" id="1.10.630.10">
    <property type="entry name" value="Cytochrome P450"/>
    <property type="match status" value="1"/>
</dbReference>
<evidence type="ECO:0000256" key="5">
    <source>
        <dbReference type="ARBA" id="ARBA00022723"/>
    </source>
</evidence>
<keyword evidence="11" id="KW-0503">Monooxygenase</keyword>
<protein>
    <recommendedName>
        <fullName evidence="15">Cytochrome P450</fullName>
    </recommendedName>
</protein>
<keyword evidence="14" id="KW-1185">Reference proteome</keyword>
<keyword evidence="6" id="KW-0256">Endoplasmic reticulum</keyword>
<gene>
    <name evidence="13" type="ORF">ACJMK2_024213</name>
</gene>
<feature type="transmembrane region" description="Helical" evidence="12">
    <location>
        <begin position="6"/>
        <end position="29"/>
    </location>
</feature>
<dbReference type="InterPro" id="IPR017972">
    <property type="entry name" value="Cyt_P450_CS"/>
</dbReference>
<evidence type="ECO:0000256" key="4">
    <source>
        <dbReference type="ARBA" id="ARBA00022617"/>
    </source>
</evidence>
<evidence type="ECO:0000256" key="10">
    <source>
        <dbReference type="PIRSR" id="PIRSR602401-1"/>
    </source>
</evidence>
<dbReference type="InterPro" id="IPR050705">
    <property type="entry name" value="Cytochrome_P450_3A"/>
</dbReference>
<organism evidence="13 14">
    <name type="scientific">Sinanodonta woodiana</name>
    <name type="common">Chinese pond mussel</name>
    <name type="synonym">Anodonta woodiana</name>
    <dbReference type="NCBI Taxonomy" id="1069815"/>
    <lineage>
        <taxon>Eukaryota</taxon>
        <taxon>Metazoa</taxon>
        <taxon>Spiralia</taxon>
        <taxon>Lophotrochozoa</taxon>
        <taxon>Mollusca</taxon>
        <taxon>Bivalvia</taxon>
        <taxon>Autobranchia</taxon>
        <taxon>Heteroconchia</taxon>
        <taxon>Palaeoheterodonta</taxon>
        <taxon>Unionida</taxon>
        <taxon>Unionoidea</taxon>
        <taxon>Unionidae</taxon>
        <taxon>Unioninae</taxon>
        <taxon>Sinanodonta</taxon>
    </lineage>
</organism>
<dbReference type="Pfam" id="PF00067">
    <property type="entry name" value="p450"/>
    <property type="match status" value="1"/>
</dbReference>
<dbReference type="AlphaFoldDB" id="A0ABD3T6P8"/>
<dbReference type="FunFam" id="1.10.630.10:FF:000042">
    <property type="entry name" value="Cytochrome P450"/>
    <property type="match status" value="1"/>
</dbReference>
<feature type="transmembrane region" description="Helical" evidence="12">
    <location>
        <begin position="313"/>
        <end position="336"/>
    </location>
</feature>
<keyword evidence="5 10" id="KW-0479">Metal-binding</keyword>
<keyword evidence="8 10" id="KW-0408">Iron</keyword>
<comment type="cofactor">
    <cofactor evidence="10">
        <name>heme</name>
        <dbReference type="ChEBI" id="CHEBI:30413"/>
    </cofactor>
</comment>
<comment type="caution">
    <text evidence="13">The sequence shown here is derived from an EMBL/GenBank/DDBJ whole genome shotgun (WGS) entry which is preliminary data.</text>
</comment>
<dbReference type="EMBL" id="JBJQND010000019">
    <property type="protein sequence ID" value="KAL3832580.1"/>
    <property type="molecule type" value="Genomic_DNA"/>
</dbReference>
<dbReference type="PRINTS" id="PR00385">
    <property type="entry name" value="P450"/>
</dbReference>
<proteinExistence type="inferred from homology"/>
<dbReference type="InterPro" id="IPR002401">
    <property type="entry name" value="Cyt_P450_E_grp-I"/>
</dbReference>